<protein>
    <submittedName>
        <fullName evidence="7">Serpentine receptor class gamma</fullName>
    </submittedName>
</protein>
<dbReference type="Pfam" id="PF10323">
    <property type="entry name" value="7TM_GPCR_Srv"/>
    <property type="match status" value="1"/>
</dbReference>
<reference evidence="7" key="1">
    <citation type="submission" date="2016-11" db="UniProtKB">
        <authorList>
            <consortium name="WormBaseParasite"/>
        </authorList>
    </citation>
    <scope>IDENTIFICATION</scope>
</reference>
<comment type="subcellular location">
    <subcellularLocation>
        <location evidence="1">Membrane</location>
        <topology evidence="1">Multi-pass membrane protein</topology>
    </subcellularLocation>
</comment>
<sequence length="316" mass="35617">MREDWFEIVSTSFALLFGFPSIILCICFTKAVCSGNSSLNTPFFNIFMIAGINDIAVFILNLLSTRLPGTGLFNPTLNSISSGPIPTTIMFLFYLASHAQIYGALIITLNRFTAVAFPTLCLKVDIMLVSIFIYNTYNILVYQIWSRISVPCVIMMFVLPIAFCWKIAFHGAVFELYDHPFAEFFYNKPTDQNYISKGVNVTYSIVVVSFINLAFNLGSLGILFHRRKKKQFIKSQKVEFHLYITTLVLFALQILIAIQQKSIVTTHVCDDDGGGGDDGDDLPRLQLPKYVKLILKHQTSNKCDLMAIIMASVNYQ</sequence>
<feature type="transmembrane region" description="Helical" evidence="5">
    <location>
        <begin position="12"/>
        <end position="31"/>
    </location>
</feature>
<evidence type="ECO:0000256" key="1">
    <source>
        <dbReference type="ARBA" id="ARBA00004141"/>
    </source>
</evidence>
<dbReference type="InterPro" id="IPR019426">
    <property type="entry name" value="7TM_GPCR_serpentine_rcpt_Srv"/>
</dbReference>
<keyword evidence="4 5" id="KW-0472">Membrane</keyword>
<feature type="transmembrane region" description="Helical" evidence="5">
    <location>
        <begin position="148"/>
        <end position="168"/>
    </location>
</feature>
<feature type="transmembrane region" description="Helical" evidence="5">
    <location>
        <begin position="240"/>
        <end position="258"/>
    </location>
</feature>
<accession>A0A1I7XRH6</accession>
<feature type="transmembrane region" description="Helical" evidence="5">
    <location>
        <begin position="201"/>
        <end position="224"/>
    </location>
</feature>
<evidence type="ECO:0000256" key="5">
    <source>
        <dbReference type="SAM" id="Phobius"/>
    </source>
</evidence>
<dbReference type="PANTHER" id="PTHR31627:SF14">
    <property type="entry name" value="SERPENTINE RECEPTOR, CLASS T-RELATED"/>
    <property type="match status" value="1"/>
</dbReference>
<feature type="transmembrane region" description="Helical" evidence="5">
    <location>
        <begin position="43"/>
        <end position="64"/>
    </location>
</feature>
<keyword evidence="2 5" id="KW-0812">Transmembrane</keyword>
<name>A0A1I7XRH6_HETBA</name>
<dbReference type="Proteomes" id="UP000095283">
    <property type="component" value="Unplaced"/>
</dbReference>
<dbReference type="AlphaFoldDB" id="A0A1I7XRH6"/>
<dbReference type="WBParaSite" id="Hba_20334">
    <property type="protein sequence ID" value="Hba_20334"/>
    <property type="gene ID" value="Hba_20334"/>
</dbReference>
<evidence type="ECO:0000256" key="4">
    <source>
        <dbReference type="ARBA" id="ARBA00023136"/>
    </source>
</evidence>
<evidence type="ECO:0000256" key="3">
    <source>
        <dbReference type="ARBA" id="ARBA00022989"/>
    </source>
</evidence>
<keyword evidence="6" id="KW-1185">Reference proteome</keyword>
<feature type="transmembrane region" description="Helical" evidence="5">
    <location>
        <begin position="115"/>
        <end position="136"/>
    </location>
</feature>
<dbReference type="GO" id="GO:0016020">
    <property type="term" value="C:membrane"/>
    <property type="evidence" value="ECO:0007669"/>
    <property type="project" value="UniProtKB-SubCell"/>
</dbReference>
<evidence type="ECO:0000313" key="6">
    <source>
        <dbReference type="Proteomes" id="UP000095283"/>
    </source>
</evidence>
<feature type="transmembrane region" description="Helical" evidence="5">
    <location>
        <begin position="85"/>
        <end position="109"/>
    </location>
</feature>
<evidence type="ECO:0000256" key="2">
    <source>
        <dbReference type="ARBA" id="ARBA00022692"/>
    </source>
</evidence>
<dbReference type="InterPro" id="IPR051119">
    <property type="entry name" value="Nematode_SR-like"/>
</dbReference>
<evidence type="ECO:0000313" key="7">
    <source>
        <dbReference type="WBParaSite" id="Hba_20334"/>
    </source>
</evidence>
<keyword evidence="3 5" id="KW-1133">Transmembrane helix</keyword>
<dbReference type="PANTHER" id="PTHR31627">
    <property type="entry name" value="SERPENTINE RECEPTOR CLASS GAMMA-RELATED"/>
    <property type="match status" value="1"/>
</dbReference>
<organism evidence="6 7">
    <name type="scientific">Heterorhabditis bacteriophora</name>
    <name type="common">Entomopathogenic nematode worm</name>
    <dbReference type="NCBI Taxonomy" id="37862"/>
    <lineage>
        <taxon>Eukaryota</taxon>
        <taxon>Metazoa</taxon>
        <taxon>Ecdysozoa</taxon>
        <taxon>Nematoda</taxon>
        <taxon>Chromadorea</taxon>
        <taxon>Rhabditida</taxon>
        <taxon>Rhabditina</taxon>
        <taxon>Rhabditomorpha</taxon>
        <taxon>Strongyloidea</taxon>
        <taxon>Heterorhabditidae</taxon>
        <taxon>Heterorhabditis</taxon>
    </lineage>
</organism>
<proteinExistence type="predicted"/>